<sequence length="143" mass="15737">MSVTTESVAETAWAFFDACETGRGWEECSSYCRPDATFAAQAEPLAEMRTLQEYADWMKGMLGLMPDGSYTVKSFAVDPERNNVCVYAVFTGTHTGEGGPMPPTGKGTSSDYVYAMEFDDGRISHMTKVWNAGWALRQLGWTG</sequence>
<dbReference type="RefSeq" id="WP_344146374.1">
    <property type="nucleotide sequence ID" value="NZ_BAAAQR010000001.1"/>
</dbReference>
<comment type="caution">
    <text evidence="1">The sequence shown here is derived from an EMBL/GenBank/DDBJ whole genome shotgun (WGS) entry which is preliminary data.</text>
</comment>
<dbReference type="Gene3D" id="3.10.450.50">
    <property type="match status" value="1"/>
</dbReference>
<dbReference type="InterPro" id="IPR009959">
    <property type="entry name" value="Cyclase_SnoaL-like"/>
</dbReference>
<name>A0ABP5KVJ4_9ACTN</name>
<dbReference type="Proteomes" id="UP001501771">
    <property type="component" value="Unassembled WGS sequence"/>
</dbReference>
<dbReference type="SUPFAM" id="SSF54427">
    <property type="entry name" value="NTF2-like"/>
    <property type="match status" value="1"/>
</dbReference>
<evidence type="ECO:0000313" key="1">
    <source>
        <dbReference type="EMBL" id="GAA2136390.1"/>
    </source>
</evidence>
<reference evidence="2" key="1">
    <citation type="journal article" date="2019" name="Int. J. Syst. Evol. Microbiol.">
        <title>The Global Catalogue of Microorganisms (GCM) 10K type strain sequencing project: providing services to taxonomists for standard genome sequencing and annotation.</title>
        <authorList>
            <consortium name="The Broad Institute Genomics Platform"/>
            <consortium name="The Broad Institute Genome Sequencing Center for Infectious Disease"/>
            <person name="Wu L."/>
            <person name="Ma J."/>
        </authorList>
    </citation>
    <scope>NUCLEOTIDE SEQUENCE [LARGE SCALE GENOMIC DNA]</scope>
    <source>
        <strain evidence="2">JCM 16022</strain>
    </source>
</reference>
<dbReference type="Pfam" id="PF07366">
    <property type="entry name" value="SnoaL"/>
    <property type="match status" value="1"/>
</dbReference>
<accession>A0ABP5KVJ4</accession>
<protein>
    <submittedName>
        <fullName evidence="1">Nuclear transport factor 2 family protein</fullName>
    </submittedName>
</protein>
<organism evidence="1 2">
    <name type="scientific">Nocardioides koreensis</name>
    <dbReference type="NCBI Taxonomy" id="433651"/>
    <lineage>
        <taxon>Bacteria</taxon>
        <taxon>Bacillati</taxon>
        <taxon>Actinomycetota</taxon>
        <taxon>Actinomycetes</taxon>
        <taxon>Propionibacteriales</taxon>
        <taxon>Nocardioidaceae</taxon>
        <taxon>Nocardioides</taxon>
    </lineage>
</organism>
<dbReference type="InterPro" id="IPR032710">
    <property type="entry name" value="NTF2-like_dom_sf"/>
</dbReference>
<evidence type="ECO:0000313" key="2">
    <source>
        <dbReference type="Proteomes" id="UP001501771"/>
    </source>
</evidence>
<keyword evidence="2" id="KW-1185">Reference proteome</keyword>
<proteinExistence type="predicted"/>
<dbReference type="EMBL" id="BAAAQR010000001">
    <property type="protein sequence ID" value="GAA2136390.1"/>
    <property type="molecule type" value="Genomic_DNA"/>
</dbReference>
<gene>
    <name evidence="1" type="ORF">GCM10009844_02560</name>
</gene>